<keyword evidence="2" id="KW-1185">Reference proteome</keyword>
<dbReference type="EMBL" id="JASBAN010000001">
    <property type="protein sequence ID" value="MDI2112238.1"/>
    <property type="molecule type" value="Genomic_DNA"/>
</dbReference>
<dbReference type="Gene3D" id="3.40.1580.10">
    <property type="entry name" value="SMI1/KNR4-like"/>
    <property type="match status" value="1"/>
</dbReference>
<evidence type="ECO:0000313" key="2">
    <source>
        <dbReference type="Proteomes" id="UP001431775"/>
    </source>
</evidence>
<dbReference type="RefSeq" id="WP_281461903.1">
    <property type="nucleotide sequence ID" value="NZ_JASBAN010000001.1"/>
</dbReference>
<reference evidence="1" key="1">
    <citation type="submission" date="2023-05" db="EMBL/GenBank/DDBJ databases">
        <title>Whole genome sequence of Commensalibacter sp.</title>
        <authorList>
            <person name="Charoenyingcharoen P."/>
            <person name="Yukphan P."/>
        </authorList>
    </citation>
    <scope>NUCLEOTIDE SEQUENCE</scope>
    <source>
        <strain evidence="1">TBRC 10068</strain>
    </source>
</reference>
<evidence type="ECO:0000313" key="1">
    <source>
        <dbReference type="EMBL" id="MDI2112238.1"/>
    </source>
</evidence>
<gene>
    <name evidence="1" type="ORF">QJV33_02875</name>
</gene>
<organism evidence="1 2">
    <name type="scientific">Commensalibacter nepenthis</name>
    <dbReference type="NCBI Taxonomy" id="3043872"/>
    <lineage>
        <taxon>Bacteria</taxon>
        <taxon>Pseudomonadati</taxon>
        <taxon>Pseudomonadota</taxon>
        <taxon>Alphaproteobacteria</taxon>
        <taxon>Acetobacterales</taxon>
        <taxon>Acetobacteraceae</taxon>
    </lineage>
</organism>
<evidence type="ECO:0008006" key="3">
    <source>
        <dbReference type="Google" id="ProtNLM"/>
    </source>
</evidence>
<sequence length="69" mass="7730">MVAEKNAGAPYYEPSTMEQLQQIEDMVGCHLPADFTEFMLEYSSVAPTPKNNCSYFKVEYVTGAKLAMI</sequence>
<accession>A0ABT6Q5R9</accession>
<dbReference type="SUPFAM" id="SSF160631">
    <property type="entry name" value="SMI1/KNR4-like"/>
    <property type="match status" value="1"/>
</dbReference>
<comment type="caution">
    <text evidence="1">The sequence shown here is derived from an EMBL/GenBank/DDBJ whole genome shotgun (WGS) entry which is preliminary data.</text>
</comment>
<proteinExistence type="predicted"/>
<dbReference type="InterPro" id="IPR037883">
    <property type="entry name" value="Knr4/Smi1-like_sf"/>
</dbReference>
<name>A0ABT6Q5R9_9PROT</name>
<protein>
    <recommendedName>
        <fullName evidence="3">Knr4/Smi1-like domain-containing protein</fullName>
    </recommendedName>
</protein>
<dbReference type="Proteomes" id="UP001431775">
    <property type="component" value="Unassembled WGS sequence"/>
</dbReference>